<proteinExistence type="predicted"/>
<dbReference type="Proteomes" id="UP001157114">
    <property type="component" value="Unassembled WGS sequence"/>
</dbReference>
<evidence type="ECO:0000313" key="2">
    <source>
        <dbReference type="Proteomes" id="UP001157114"/>
    </source>
</evidence>
<keyword evidence="2" id="KW-1185">Reference proteome</keyword>
<gene>
    <name evidence="1" type="ORF">MU1_44300</name>
</gene>
<reference evidence="1 2" key="1">
    <citation type="submission" date="2023-03" db="EMBL/GenBank/DDBJ databases">
        <title>Draft genome sequence of the bacteria which degrade cell wall of Tricholomamatutake.</title>
        <authorList>
            <person name="Konishi Y."/>
            <person name="Fukuta Y."/>
            <person name="Shirasaka N."/>
        </authorList>
    </citation>
    <scope>NUCLEOTIDE SEQUENCE [LARGE SCALE GENOMIC DNA]</scope>
    <source>
        <strain evidence="2">mu1</strain>
    </source>
</reference>
<organism evidence="1 2">
    <name type="scientific">Paenibacillus glycanilyticus</name>
    <dbReference type="NCBI Taxonomy" id="126569"/>
    <lineage>
        <taxon>Bacteria</taxon>
        <taxon>Bacillati</taxon>
        <taxon>Bacillota</taxon>
        <taxon>Bacilli</taxon>
        <taxon>Bacillales</taxon>
        <taxon>Paenibacillaceae</taxon>
        <taxon>Paenibacillus</taxon>
    </lineage>
</organism>
<dbReference type="EMBL" id="BSSQ01000017">
    <property type="protein sequence ID" value="GLX70084.1"/>
    <property type="molecule type" value="Genomic_DNA"/>
</dbReference>
<protein>
    <submittedName>
        <fullName evidence="1">Uncharacterized protein</fullName>
    </submittedName>
</protein>
<evidence type="ECO:0000313" key="1">
    <source>
        <dbReference type="EMBL" id="GLX70084.1"/>
    </source>
</evidence>
<sequence length="70" mass="8077">MVLWWNRWMAFRTEAGSRADEIDRLHAFFKSSGLKSKVTLEGGQLKRLHVRSKDEARAKELAASYDAEHS</sequence>
<accession>A0ABQ6GGK9</accession>
<dbReference type="RefSeq" id="WP_284240860.1">
    <property type="nucleotide sequence ID" value="NZ_BSSQ01000017.1"/>
</dbReference>
<comment type="caution">
    <text evidence="1">The sequence shown here is derived from an EMBL/GenBank/DDBJ whole genome shotgun (WGS) entry which is preliminary data.</text>
</comment>
<name>A0ABQ6GGK9_9BACL</name>